<comment type="caution">
    <text evidence="2">The sequence shown here is derived from an EMBL/GenBank/DDBJ whole genome shotgun (WGS) entry which is preliminary data.</text>
</comment>
<organism evidence="2 3">
    <name type="scientific">Rhamnusium bicolor</name>
    <dbReference type="NCBI Taxonomy" id="1586634"/>
    <lineage>
        <taxon>Eukaryota</taxon>
        <taxon>Metazoa</taxon>
        <taxon>Ecdysozoa</taxon>
        <taxon>Arthropoda</taxon>
        <taxon>Hexapoda</taxon>
        <taxon>Insecta</taxon>
        <taxon>Pterygota</taxon>
        <taxon>Neoptera</taxon>
        <taxon>Endopterygota</taxon>
        <taxon>Coleoptera</taxon>
        <taxon>Polyphaga</taxon>
        <taxon>Cucujiformia</taxon>
        <taxon>Chrysomeloidea</taxon>
        <taxon>Cerambycidae</taxon>
        <taxon>Lepturinae</taxon>
        <taxon>Rhagiini</taxon>
        <taxon>Rhamnusium</taxon>
    </lineage>
</organism>
<dbReference type="Pfam" id="PF13843">
    <property type="entry name" value="DDE_Tnp_1_7"/>
    <property type="match status" value="1"/>
</dbReference>
<name>A0AAV8Y2R7_9CUCU</name>
<protein>
    <recommendedName>
        <fullName evidence="1">PiggyBac transposable element-derived protein domain-containing protein</fullName>
    </recommendedName>
</protein>
<reference evidence="2" key="1">
    <citation type="journal article" date="2023" name="Insect Mol. Biol.">
        <title>Genome sequencing provides insights into the evolution of gene families encoding plant cell wall-degrading enzymes in longhorned beetles.</title>
        <authorList>
            <person name="Shin N.R."/>
            <person name="Okamura Y."/>
            <person name="Kirsch R."/>
            <person name="Pauchet Y."/>
        </authorList>
    </citation>
    <scope>NUCLEOTIDE SEQUENCE</scope>
    <source>
        <strain evidence="2">RBIC_L_NR</strain>
    </source>
</reference>
<dbReference type="Proteomes" id="UP001162156">
    <property type="component" value="Unassembled WGS sequence"/>
</dbReference>
<accession>A0AAV8Y2R7</accession>
<dbReference type="AlphaFoldDB" id="A0AAV8Y2R7"/>
<dbReference type="PANTHER" id="PTHR46599:SF6">
    <property type="entry name" value="DUAL SPECIFICITY PHOSPHATASE 26"/>
    <property type="match status" value="1"/>
</dbReference>
<gene>
    <name evidence="2" type="ORF">NQ314_009194</name>
</gene>
<proteinExistence type="predicted"/>
<feature type="domain" description="PiggyBac transposable element-derived protein" evidence="1">
    <location>
        <begin position="2"/>
        <end position="68"/>
    </location>
</feature>
<dbReference type="InterPro" id="IPR029526">
    <property type="entry name" value="PGBD"/>
</dbReference>
<evidence type="ECO:0000313" key="3">
    <source>
        <dbReference type="Proteomes" id="UP001162156"/>
    </source>
</evidence>
<evidence type="ECO:0000259" key="1">
    <source>
        <dbReference type="Pfam" id="PF13843"/>
    </source>
</evidence>
<sequence length="82" mass="9423">MLLISTSHDDDKIDPQTGKPEMIIDYNQTKCGVDVVDQLCSNYNCVRSTRRWQMTVFYSLLNISGINSQVIYTSNNTNRKVM</sequence>
<evidence type="ECO:0000313" key="2">
    <source>
        <dbReference type="EMBL" id="KAJ8945519.1"/>
    </source>
</evidence>
<keyword evidence="3" id="KW-1185">Reference proteome</keyword>
<dbReference type="EMBL" id="JANEYF010002505">
    <property type="protein sequence ID" value="KAJ8945519.1"/>
    <property type="molecule type" value="Genomic_DNA"/>
</dbReference>
<dbReference type="PANTHER" id="PTHR46599">
    <property type="entry name" value="PIGGYBAC TRANSPOSABLE ELEMENT-DERIVED PROTEIN 4"/>
    <property type="match status" value="1"/>
</dbReference>